<feature type="compositionally biased region" description="Polar residues" evidence="16">
    <location>
        <begin position="1751"/>
        <end position="1761"/>
    </location>
</feature>
<keyword evidence="9 15" id="KW-0418">Kinase</keyword>
<feature type="compositionally biased region" description="Polar residues" evidence="16">
    <location>
        <begin position="260"/>
        <end position="279"/>
    </location>
</feature>
<feature type="region of interest" description="Disordered" evidence="16">
    <location>
        <begin position="1871"/>
        <end position="1907"/>
    </location>
</feature>
<dbReference type="InterPro" id="IPR013083">
    <property type="entry name" value="Znf_RING/FYVE/PHD"/>
</dbReference>
<keyword evidence="5" id="KW-0479">Metal-binding</keyword>
<keyword evidence="11 15" id="KW-0067">ATP-binding</keyword>
<dbReference type="GO" id="GO:0000285">
    <property type="term" value="F:1-phosphatidylinositol-3-phosphate 5-kinase activity"/>
    <property type="evidence" value="ECO:0007669"/>
    <property type="project" value="UniProtKB-EC"/>
</dbReference>
<dbReference type="FunFam" id="3.50.7.10:FF:000007">
    <property type="entry name" value="1-phosphatidylinositol 3-phosphate 5-kinase isoform X1"/>
    <property type="match status" value="1"/>
</dbReference>
<evidence type="ECO:0000256" key="7">
    <source>
        <dbReference type="ARBA" id="ARBA00022753"/>
    </source>
</evidence>
<evidence type="ECO:0000256" key="9">
    <source>
        <dbReference type="ARBA" id="ARBA00022777"/>
    </source>
</evidence>
<dbReference type="PANTHER" id="PTHR46715">
    <property type="entry name" value="1-PHOSPHATIDYLINOSITOL 3-PHOSPHATE 5-KINASE"/>
    <property type="match status" value="1"/>
</dbReference>
<dbReference type="Gene3D" id="3.30.800.10">
    <property type="entry name" value="Phosphatidylinositol Phosphate Kinase II Beta"/>
    <property type="match status" value="1"/>
</dbReference>
<reference evidence="20" key="1">
    <citation type="submission" date="2020-11" db="EMBL/GenBank/DDBJ databases">
        <authorList>
            <person name="Tran Van P."/>
        </authorList>
    </citation>
    <scope>NUCLEOTIDE SEQUENCE</scope>
</reference>
<keyword evidence="3" id="KW-0597">Phosphoprotein</keyword>
<feature type="region of interest" description="Disordered" evidence="16">
    <location>
        <begin position="447"/>
        <end position="471"/>
    </location>
</feature>
<comment type="catalytic activity">
    <reaction evidence="13">
        <text>a 1,2-diacyl-sn-glycero-3-phospho-(1D-myo-inositol-3-phosphate) + ATP = a 1,2-diacyl-sn-glycero-3-phospho-(1D-myo-inositol-3,5-bisphosphate) + ADP + H(+)</text>
        <dbReference type="Rhea" id="RHEA:13609"/>
        <dbReference type="ChEBI" id="CHEBI:15378"/>
        <dbReference type="ChEBI" id="CHEBI:30616"/>
        <dbReference type="ChEBI" id="CHEBI:57923"/>
        <dbReference type="ChEBI" id="CHEBI:58088"/>
        <dbReference type="ChEBI" id="CHEBI:456216"/>
        <dbReference type="EC" id="2.7.1.150"/>
    </reaction>
    <physiologicalReaction direction="left-to-right" evidence="13">
        <dbReference type="Rhea" id="RHEA:13610"/>
    </physiologicalReaction>
</comment>
<feature type="region of interest" description="Disordered" evidence="16">
    <location>
        <begin position="569"/>
        <end position="599"/>
    </location>
</feature>
<evidence type="ECO:0000256" key="8">
    <source>
        <dbReference type="ARBA" id="ARBA00022771"/>
    </source>
</evidence>
<dbReference type="GO" id="GO:0090385">
    <property type="term" value="P:phagosome-lysosome fusion"/>
    <property type="evidence" value="ECO:0007669"/>
    <property type="project" value="TreeGrafter"/>
</dbReference>
<dbReference type="InterPro" id="IPR027483">
    <property type="entry name" value="PInositol-4-P-4/5-kinase_C_sf"/>
</dbReference>
<feature type="compositionally biased region" description="Basic and acidic residues" evidence="16">
    <location>
        <begin position="1790"/>
        <end position="1803"/>
    </location>
</feature>
<dbReference type="GO" id="GO:0010008">
    <property type="term" value="C:endosome membrane"/>
    <property type="evidence" value="ECO:0007669"/>
    <property type="project" value="UniProtKB-SubCell"/>
</dbReference>
<dbReference type="SUPFAM" id="SSF57903">
    <property type="entry name" value="FYVE/PHD zinc finger"/>
    <property type="match status" value="1"/>
</dbReference>
<feature type="region of interest" description="Disordered" evidence="16">
    <location>
        <begin position="260"/>
        <end position="282"/>
    </location>
</feature>
<gene>
    <name evidence="20" type="ORF">TSIB3V08_LOCUS5437</name>
</gene>
<comment type="subcellular location">
    <subcellularLocation>
        <location evidence="1">Endosome membrane</location>
    </subcellularLocation>
</comment>
<dbReference type="CDD" id="cd17300">
    <property type="entry name" value="PIPKc_PIKfyve"/>
    <property type="match status" value="1"/>
</dbReference>
<dbReference type="GO" id="GO:0035556">
    <property type="term" value="P:intracellular signal transduction"/>
    <property type="evidence" value="ECO:0007669"/>
    <property type="project" value="InterPro"/>
</dbReference>
<evidence type="ECO:0000259" key="17">
    <source>
        <dbReference type="PROSITE" id="PS50178"/>
    </source>
</evidence>
<dbReference type="PROSITE" id="PS51455">
    <property type="entry name" value="PIPK"/>
    <property type="match status" value="1"/>
</dbReference>
<dbReference type="EMBL" id="OC002117">
    <property type="protein sequence ID" value="CAD7261296.1"/>
    <property type="molecule type" value="Genomic_DNA"/>
</dbReference>
<dbReference type="InterPro" id="IPR027409">
    <property type="entry name" value="GroEL-like_apical_dom_sf"/>
</dbReference>
<dbReference type="PANTHER" id="PTHR46715:SF1">
    <property type="entry name" value="1-PHOSPHATIDYLINOSITOL 3-PHOSPHATE 5-KINASE"/>
    <property type="match status" value="1"/>
</dbReference>
<dbReference type="FunFam" id="3.30.810.10:FF:000001">
    <property type="entry name" value="1-phosphatidylinositol 3-phosphate 5-kinase FAB1"/>
    <property type="match status" value="1"/>
</dbReference>
<dbReference type="Pfam" id="PF00118">
    <property type="entry name" value="Cpn60_TCP1"/>
    <property type="match status" value="1"/>
</dbReference>
<dbReference type="Gene3D" id="3.50.7.10">
    <property type="entry name" value="GroEL"/>
    <property type="match status" value="1"/>
</dbReference>
<dbReference type="CDD" id="cd15725">
    <property type="entry name" value="FYVE_PIKfyve_Fab1"/>
    <property type="match status" value="1"/>
</dbReference>
<dbReference type="SMART" id="SM00049">
    <property type="entry name" value="DEP"/>
    <property type="match status" value="1"/>
</dbReference>
<dbReference type="Gene3D" id="3.30.40.10">
    <property type="entry name" value="Zinc/RING finger domain, C3HC4 (zinc finger)"/>
    <property type="match status" value="1"/>
</dbReference>
<dbReference type="SMART" id="SM00064">
    <property type="entry name" value="FYVE"/>
    <property type="match status" value="1"/>
</dbReference>
<dbReference type="Gene3D" id="3.30.810.10">
    <property type="entry name" value="2-Layer Sandwich"/>
    <property type="match status" value="1"/>
</dbReference>
<evidence type="ECO:0000256" key="6">
    <source>
        <dbReference type="ARBA" id="ARBA00022741"/>
    </source>
</evidence>
<dbReference type="EC" id="2.7.1.150" evidence="2"/>
<dbReference type="InterPro" id="IPR043548">
    <property type="entry name" value="PIKfyve"/>
</dbReference>
<dbReference type="InterPro" id="IPR044769">
    <property type="entry name" value="PIKfyve_PIPKc"/>
</dbReference>
<dbReference type="InterPro" id="IPR002423">
    <property type="entry name" value="Cpn60/GroEL/TCP-1"/>
</dbReference>
<dbReference type="PROSITE" id="PS50178">
    <property type="entry name" value="ZF_FYVE"/>
    <property type="match status" value="1"/>
</dbReference>
<dbReference type="InterPro" id="IPR002498">
    <property type="entry name" value="PInositol-4-P-4/5-kinase_core"/>
</dbReference>
<evidence type="ECO:0000256" key="15">
    <source>
        <dbReference type="PROSITE-ProRule" id="PRU00781"/>
    </source>
</evidence>
<evidence type="ECO:0000256" key="1">
    <source>
        <dbReference type="ARBA" id="ARBA00004608"/>
    </source>
</evidence>
<dbReference type="InterPro" id="IPR027484">
    <property type="entry name" value="PInositol-4-P-5-kinase_N"/>
</dbReference>
<dbReference type="GO" id="GO:0005524">
    <property type="term" value="F:ATP binding"/>
    <property type="evidence" value="ECO:0007669"/>
    <property type="project" value="UniProtKB-UniRule"/>
</dbReference>
<keyword evidence="8 14" id="KW-0863">Zinc-finger</keyword>
<dbReference type="Pfam" id="PF00610">
    <property type="entry name" value="DEP"/>
    <property type="match status" value="1"/>
</dbReference>
<evidence type="ECO:0000256" key="13">
    <source>
        <dbReference type="ARBA" id="ARBA00052820"/>
    </source>
</evidence>
<evidence type="ECO:0000259" key="19">
    <source>
        <dbReference type="PROSITE" id="PS51455"/>
    </source>
</evidence>
<feature type="compositionally biased region" description="Acidic residues" evidence="16">
    <location>
        <begin position="1739"/>
        <end position="1750"/>
    </location>
</feature>
<dbReference type="PROSITE" id="PS50186">
    <property type="entry name" value="DEP"/>
    <property type="match status" value="1"/>
</dbReference>
<evidence type="ECO:0000256" key="10">
    <source>
        <dbReference type="ARBA" id="ARBA00022833"/>
    </source>
</evidence>
<name>A0A7R9FZK0_TIMSH</name>
<evidence type="ECO:0000256" key="2">
    <source>
        <dbReference type="ARBA" id="ARBA00012009"/>
    </source>
</evidence>
<dbReference type="InterPro" id="IPR017455">
    <property type="entry name" value="Znf_FYVE-rel"/>
</dbReference>
<evidence type="ECO:0000259" key="18">
    <source>
        <dbReference type="PROSITE" id="PS50186"/>
    </source>
</evidence>
<organism evidence="20">
    <name type="scientific">Timema shepardi</name>
    <name type="common">Walking stick</name>
    <dbReference type="NCBI Taxonomy" id="629360"/>
    <lineage>
        <taxon>Eukaryota</taxon>
        <taxon>Metazoa</taxon>
        <taxon>Ecdysozoa</taxon>
        <taxon>Arthropoda</taxon>
        <taxon>Hexapoda</taxon>
        <taxon>Insecta</taxon>
        <taxon>Pterygota</taxon>
        <taxon>Neoptera</taxon>
        <taxon>Polyneoptera</taxon>
        <taxon>Phasmatodea</taxon>
        <taxon>Timematodea</taxon>
        <taxon>Timematoidea</taxon>
        <taxon>Timematidae</taxon>
        <taxon>Timema</taxon>
    </lineage>
</organism>
<feature type="compositionally biased region" description="Polar residues" evidence="16">
    <location>
        <begin position="1890"/>
        <end position="1902"/>
    </location>
</feature>
<dbReference type="GO" id="GO:0052810">
    <property type="term" value="F:1-phosphatidylinositol-5-kinase activity"/>
    <property type="evidence" value="ECO:0007669"/>
    <property type="project" value="UniProtKB-ARBA"/>
</dbReference>
<dbReference type="FunFam" id="3.30.40.10:FF:000057">
    <property type="entry name" value="1-phosphatidylinositol 3-phosphate 5-kinase isoform X1"/>
    <property type="match status" value="1"/>
</dbReference>
<keyword evidence="6 15" id="KW-0547">Nucleotide-binding</keyword>
<evidence type="ECO:0000313" key="20">
    <source>
        <dbReference type="EMBL" id="CAD7261296.1"/>
    </source>
</evidence>
<dbReference type="GO" id="GO:0046488">
    <property type="term" value="P:phosphatidylinositol metabolic process"/>
    <property type="evidence" value="ECO:0007669"/>
    <property type="project" value="UniProtKB-UniRule"/>
</dbReference>
<feature type="domain" description="FYVE-type" evidence="17">
    <location>
        <begin position="166"/>
        <end position="221"/>
    </location>
</feature>
<feature type="domain" description="DEP" evidence="18">
    <location>
        <begin position="330"/>
        <end position="438"/>
    </location>
</feature>
<sequence length="2251" mass="250572">MSSGSSFISYSPSSSLDSCCSLIISASSRVPQTVMSSSAAIYSPYVQSEANLCHVSSSRGRFKFRGQMKVLLIGQAAIPWRGLAVSNSPSRYYTLKIEKGHLDTDPGFESRVQAEQLDTVSHFPVDIGEGRSLSNVLKRISNLVALKNTGLQSYKNTDFKQYWMPDSVSKECYDCGEKFTTFRRRHHCRVCGQIFCSRCCNQEIPGKIMGCTGDLRVCTYCCKIVLSYLQSADVGADLTADLRAVQEDLQIKFGNPVSSLAQNNTSSSGGNLSDNQDSSSVRRKTSVGYQEDRFALGRAQSAAYLSMEERCRVLQMSASLRALFDDLCRPNLGLILQTHRYRLRNYHNCFLGTELVDWLIAQYHASTRVKPKDLPDEISEEVIELQNNSKFRDSFESSVNMEEFEQGTAIGQALLVAGYLESITMSEQSFNDGYSLYRPLLDLSPTQPTLSSSDLEESRRSSQDAQEPLWVKQIPQDDFSTKGPGQSPCSHLYLTSLPLALEETMCHLCVSQWVLQLLSLQIICADSESEGVSMEREDSSSLPSSGSMFYLDLNVEANTAHLVRPNKAADNEIDSASGAGSKQTEITGNAGVSSPLQDNSHSGISSEFLSGAVLSQSREMRPSKGWHKVSQLRTDNGELGAYNALCNAFTQHESSLLKQLLNAEGLAQSWADIMLPLAEQIVDVVCPDVKNEVDDMDIRQYVQFKKVPGGSRESRIVSGVVCTKNVAHRAMATRLVNPRILLLGCSIAYQRVEGKLLSLEPVMMQEYEYLRNVVARIAKLQPNLVLVQRNVSRLAQEFLLDLQVTLVLNIKASVLERVSRCTQADIVTSVDAHIGRPRLGTCQMFHLETFNTERGASKTLMFFEGCISPHLGCTVLLRGASNTELAKLKRVATRMIFIEYSWRLEKSFLMDESARPPSPPSDTFFEDHVSNDAANNLDQHSNILPFTSVKTETILNSCSNADIKCHSVSKGFSDCIHTSSPSLGLLDCIQTIPTSSPCTKEGNVLIKCDSSKTFGSDVQKCLFFDSLSFERKEESINGPINISNIDQQLNSPTSPRDCCIVTSEISNKDVTNSLTDLHTINLNVSHCSCKEPFPLEDDNLVNSTYYCKNLSSVVENSSIQRFDLSYQCDNSSTNLEKTLKCTCNIIDIGNIKDNGETQCQQQEEICKCKIIKFQTSCKDKSSLSEEKRMNVESVSDFSDPLHLYLSLDDDVFSTGQQNGQQLSVAELPLSNHFRKALDDTILSASPFLKFTVPYLETEAGRNCALRRFFPDEIFWSAQFNSSSDTNTNSRANNGMEMALQPDNKLLPRHEFVSAKITSSADSKEVQTLLAHFRACGSRLCTSEPCAESPLPKGSTEQPGKLQATPWPDALDLARHQRLAVLFCSYSQESSNFPAFCVNPWIFYMDFYGHYDIPLGSFLERYCFSKSYMCPSTSCDTPMMHHIRRFVHNSGCVYLMLKELDSNLIDSADDKHILMWNWCSKCKSGTPLVEMSEDTWALSFAKYLELRFHGHMYTRREHDNTCNHSLHHDHFQYFSMKNIVVSFKYTSVVVWEVSLPPPVIILKYDPQHQNNIIDDLKKLALKGYEVYSGILDKLCSLETDLEGLATMKQQLQKEQNNLKTCIDEVQLQLTSPTLESKKLQGVDGEQDVQLLMWRIEDSVVHLKQLIAEGFTSWNSRIQDIAVHSKKKNNDNMKPVSLNSSLPEAEGSITRLLEDDTSSCSEGRESPLTSGEGVGVTVIVDSEEATDIEDTLGETQNKMTDSTDAVEEVCGGQPQGSPRGHVRTPSDVSAAQEEKQSHPNTDKKSVKTILSQLLPSTSGTAALQSSLSPQEHHLSSLGCTVPIVVYENEPSSIIAYALSSPDYHCNLDDAIAKQHSFGDPPSASPSHKRKSGQSQTEQESGAESTDSRRTGVLSFLRGTAANGVNLGRMDGVQYSTTATFGETAHQGAESDDNKPSKTQPSLHIEVQFSDTTSKFFCIVYYAEQFAAIRKMVLPSGEEGFVRSLARCVQWAARGGKSGSSFCKTKDDRFILKEMSKLEKELFLEFAPNYFSYVQHCHTSNQPTLLGKIVGVYRVVYRNMTSNATLRSQLLVMENLFYGRSVTHKFDLKGSVRNRLVNPTGQQGEIVLLDENLLKMTCNSPLYILPHSKTVLTQAIDHDTKFLASQKVIDYSLLVGLDQDRRELVVGIIDYIRTFTWDKKLETMVKSSGILGGQGKQPTVVSPEIYQARFIAAMHKYFLPVPDHWTGLARGFDC</sequence>
<dbReference type="GO" id="GO:1903426">
    <property type="term" value="P:regulation of reactive oxygen species biosynthetic process"/>
    <property type="evidence" value="ECO:0007669"/>
    <property type="project" value="TreeGrafter"/>
</dbReference>
<dbReference type="InterPro" id="IPR011011">
    <property type="entry name" value="Znf_FYVE_PHD"/>
</dbReference>
<dbReference type="SMART" id="SM00330">
    <property type="entry name" value="PIPKc"/>
    <property type="match status" value="1"/>
</dbReference>
<dbReference type="Pfam" id="PF01363">
    <property type="entry name" value="FYVE"/>
    <property type="match status" value="1"/>
</dbReference>
<evidence type="ECO:0000256" key="16">
    <source>
        <dbReference type="SAM" id="MobiDB-lite"/>
    </source>
</evidence>
<dbReference type="InterPro" id="IPR000591">
    <property type="entry name" value="DEP_dom"/>
</dbReference>
<evidence type="ECO:0000256" key="11">
    <source>
        <dbReference type="ARBA" id="ARBA00022840"/>
    </source>
</evidence>
<keyword evidence="4 15" id="KW-0808">Transferase</keyword>
<proteinExistence type="predicted"/>
<dbReference type="InterPro" id="IPR036388">
    <property type="entry name" value="WH-like_DNA-bd_sf"/>
</dbReference>
<dbReference type="Gene3D" id="1.10.10.10">
    <property type="entry name" value="Winged helix-like DNA-binding domain superfamily/Winged helix DNA-binding domain"/>
    <property type="match status" value="1"/>
</dbReference>
<evidence type="ECO:0000256" key="12">
    <source>
        <dbReference type="ARBA" id="ARBA00023136"/>
    </source>
</evidence>
<dbReference type="GO" id="GO:0008270">
    <property type="term" value="F:zinc ion binding"/>
    <property type="evidence" value="ECO:0007669"/>
    <property type="project" value="UniProtKB-KW"/>
</dbReference>
<dbReference type="SUPFAM" id="SSF56104">
    <property type="entry name" value="SAICAR synthase-like"/>
    <property type="match status" value="1"/>
</dbReference>
<dbReference type="InterPro" id="IPR036390">
    <property type="entry name" value="WH_DNA-bd_sf"/>
</dbReference>
<keyword evidence="7" id="KW-0967">Endosome</keyword>
<dbReference type="InterPro" id="IPR000306">
    <property type="entry name" value="Znf_FYVE"/>
</dbReference>
<dbReference type="Pfam" id="PF01504">
    <property type="entry name" value="PIP5K"/>
    <property type="match status" value="2"/>
</dbReference>
<dbReference type="SUPFAM" id="SSF52029">
    <property type="entry name" value="GroEL apical domain-like"/>
    <property type="match status" value="1"/>
</dbReference>
<feature type="compositionally biased region" description="Polar residues" evidence="16">
    <location>
        <begin position="578"/>
        <end position="599"/>
    </location>
</feature>
<dbReference type="GO" id="GO:0032438">
    <property type="term" value="P:melanosome organization"/>
    <property type="evidence" value="ECO:0007669"/>
    <property type="project" value="TreeGrafter"/>
</dbReference>
<dbReference type="CDD" id="cd03334">
    <property type="entry name" value="Fab1_TCP"/>
    <property type="match status" value="1"/>
</dbReference>
<accession>A0A7R9FZK0</accession>
<dbReference type="SUPFAM" id="SSF46785">
    <property type="entry name" value="Winged helix' DNA-binding domain"/>
    <property type="match status" value="1"/>
</dbReference>
<keyword evidence="10" id="KW-0862">Zinc</keyword>
<evidence type="ECO:0000256" key="4">
    <source>
        <dbReference type="ARBA" id="ARBA00022679"/>
    </source>
</evidence>
<evidence type="ECO:0000256" key="3">
    <source>
        <dbReference type="ARBA" id="ARBA00022553"/>
    </source>
</evidence>
<evidence type="ECO:0000256" key="14">
    <source>
        <dbReference type="PROSITE-ProRule" id="PRU00091"/>
    </source>
</evidence>
<keyword evidence="12" id="KW-0472">Membrane</keyword>
<feature type="domain" description="PIPK" evidence="19">
    <location>
        <begin position="1902"/>
        <end position="2235"/>
    </location>
</feature>
<evidence type="ECO:0000256" key="5">
    <source>
        <dbReference type="ARBA" id="ARBA00022723"/>
    </source>
</evidence>
<protein>
    <recommendedName>
        <fullName evidence="2">1-phosphatidylinositol-3-phosphate 5-kinase</fullName>
        <ecNumber evidence="2">2.7.1.150</ecNumber>
    </recommendedName>
</protein>
<feature type="region of interest" description="Disordered" evidence="16">
    <location>
        <begin position="1711"/>
        <end position="1804"/>
    </location>
</feature>